<accession>A0A6N7Y1A1</accession>
<dbReference type="GO" id="GO:0005829">
    <property type="term" value="C:cytosol"/>
    <property type="evidence" value="ECO:0007669"/>
    <property type="project" value="TreeGrafter"/>
</dbReference>
<dbReference type="SUPFAM" id="SSF53271">
    <property type="entry name" value="PRTase-like"/>
    <property type="match status" value="1"/>
</dbReference>
<dbReference type="EMBL" id="VULP01000024">
    <property type="protein sequence ID" value="MSU82839.1"/>
    <property type="molecule type" value="Genomic_DNA"/>
</dbReference>
<dbReference type="GO" id="GO:0000166">
    <property type="term" value="F:nucleotide binding"/>
    <property type="evidence" value="ECO:0007669"/>
    <property type="project" value="UniProtKB-KW"/>
</dbReference>
<evidence type="ECO:0000259" key="18">
    <source>
        <dbReference type="Pfam" id="PF00156"/>
    </source>
</evidence>
<evidence type="ECO:0000256" key="11">
    <source>
        <dbReference type="ARBA" id="ARBA00022726"/>
    </source>
</evidence>
<evidence type="ECO:0000256" key="6">
    <source>
        <dbReference type="ARBA" id="ARBA00008391"/>
    </source>
</evidence>
<protein>
    <recommendedName>
        <fullName evidence="16">Hypoxanthine phosphoribosyltransferase</fullName>
        <ecNumber evidence="16">2.4.2.8</ecNumber>
    </recommendedName>
</protein>
<comment type="function">
    <text evidence="2">Purine salvage pathway enzyme that catalyzes the transfer of the ribosyl-5-phosphate group from 5-phospho-alpha-D-ribose 1-diphosphate (PRPP) to the N9 position of the 6-oxopurines hypoxanthine and guanine to form the corresponding ribonucleotides IMP (inosine 5'-monophosphate) and GMP (guanosine 5'-monophosphate), with the release of PPi.</text>
</comment>
<keyword evidence="8 16" id="KW-0328">Glycosyltransferase</keyword>
<comment type="pathway">
    <text evidence="4 16">Purine metabolism; IMP biosynthesis via salvage pathway; IMP from hypoxanthine: step 1/1.</text>
</comment>
<dbReference type="GO" id="GO:0006166">
    <property type="term" value="P:purine ribonucleoside salvage"/>
    <property type="evidence" value="ECO:0007669"/>
    <property type="project" value="UniProtKB-KW"/>
</dbReference>
<evidence type="ECO:0000256" key="7">
    <source>
        <dbReference type="ARBA" id="ARBA00022490"/>
    </source>
</evidence>
<dbReference type="PANTHER" id="PTHR43340">
    <property type="entry name" value="HYPOXANTHINE-GUANINE PHOSPHORIBOSYLTRANSFERASE"/>
    <property type="match status" value="1"/>
</dbReference>
<comment type="caution">
    <text evidence="19">The sequence shown here is derived from an EMBL/GenBank/DDBJ whole genome shotgun (WGS) entry which is preliminary data.</text>
</comment>
<dbReference type="CDD" id="cd06223">
    <property type="entry name" value="PRTases_typeI"/>
    <property type="match status" value="1"/>
</dbReference>
<keyword evidence="12 16" id="KW-0547">Nucleotide-binding</keyword>
<dbReference type="InterPro" id="IPR029057">
    <property type="entry name" value="PRTase-like"/>
</dbReference>
<evidence type="ECO:0000256" key="16">
    <source>
        <dbReference type="RuleBase" id="RU364099"/>
    </source>
</evidence>
<evidence type="ECO:0000256" key="12">
    <source>
        <dbReference type="ARBA" id="ARBA00022741"/>
    </source>
</evidence>
<evidence type="ECO:0000313" key="20">
    <source>
        <dbReference type="Proteomes" id="UP000433359"/>
    </source>
</evidence>
<dbReference type="FunFam" id="3.40.50.2020:FF:000006">
    <property type="entry name" value="Hypoxanthine phosphoribosyltransferase"/>
    <property type="match status" value="1"/>
</dbReference>
<proteinExistence type="inferred from homology"/>
<keyword evidence="7 16" id="KW-0963">Cytoplasm</keyword>
<sequence>MEDTKMADKINVLIPEETVDAKIKQIGEQISKDYAGKEVHLICILKGGVFFACELAKRITVPVSLDFMQVSSYGNATESSGIVRIKKDLDDTMENKEVIIVEDIIDSGRTLHYLIPVLKQRNPASIRLCALLNKPDRREVEVQIDYLGFDIPDEFVVGYGLDYAQKYRNLPFIGVVEPDAAEDAPEEAEGAENVTGEEKGENVE</sequence>
<dbReference type="GO" id="GO:0032263">
    <property type="term" value="P:GMP salvage"/>
    <property type="evidence" value="ECO:0007669"/>
    <property type="project" value="TreeGrafter"/>
</dbReference>
<name>A0A6N7Y1A1_9FIRM</name>
<evidence type="ECO:0000256" key="3">
    <source>
        <dbReference type="ARBA" id="ARBA00004496"/>
    </source>
</evidence>
<dbReference type="GO" id="GO:0004422">
    <property type="term" value="F:hypoxanthine phosphoribosyltransferase activity"/>
    <property type="evidence" value="ECO:0007669"/>
    <property type="project" value="InterPro"/>
</dbReference>
<evidence type="ECO:0000256" key="17">
    <source>
        <dbReference type="SAM" id="MobiDB-lite"/>
    </source>
</evidence>
<dbReference type="InterPro" id="IPR050408">
    <property type="entry name" value="HGPRT"/>
</dbReference>
<comment type="subcellular location">
    <subcellularLocation>
        <location evidence="3 16">Cytoplasm</location>
    </subcellularLocation>
</comment>
<dbReference type="Gene3D" id="3.40.50.2020">
    <property type="match status" value="1"/>
</dbReference>
<evidence type="ECO:0000256" key="9">
    <source>
        <dbReference type="ARBA" id="ARBA00022679"/>
    </source>
</evidence>
<dbReference type="NCBIfam" id="TIGR01203">
    <property type="entry name" value="HGPRTase"/>
    <property type="match status" value="1"/>
</dbReference>
<keyword evidence="11 16" id="KW-0660">Purine salvage</keyword>
<dbReference type="GO" id="GO:0046100">
    <property type="term" value="P:hypoxanthine metabolic process"/>
    <property type="evidence" value="ECO:0007669"/>
    <property type="project" value="TreeGrafter"/>
</dbReference>
<evidence type="ECO:0000256" key="5">
    <source>
        <dbReference type="ARBA" id="ARBA00004676"/>
    </source>
</evidence>
<evidence type="ECO:0000256" key="14">
    <source>
        <dbReference type="ARBA" id="ARBA00048811"/>
    </source>
</evidence>
<dbReference type="InterPro" id="IPR000836">
    <property type="entry name" value="PRTase_dom"/>
</dbReference>
<feature type="region of interest" description="Disordered" evidence="17">
    <location>
        <begin position="179"/>
        <end position="204"/>
    </location>
</feature>
<keyword evidence="9 16" id="KW-0808">Transferase</keyword>
<evidence type="ECO:0000256" key="13">
    <source>
        <dbReference type="ARBA" id="ARBA00022842"/>
    </source>
</evidence>
<dbReference type="AlphaFoldDB" id="A0A6N7Y1A1"/>
<comment type="similarity">
    <text evidence="6 16">Belongs to the purine/pyrimidine phosphoribosyltransferase family.</text>
</comment>
<feature type="domain" description="Phosphoribosyltransferase" evidence="18">
    <location>
        <begin position="21"/>
        <end position="163"/>
    </location>
</feature>
<evidence type="ECO:0000256" key="10">
    <source>
        <dbReference type="ARBA" id="ARBA00022723"/>
    </source>
</evidence>
<dbReference type="GO" id="GO:0000287">
    <property type="term" value="F:magnesium ion binding"/>
    <property type="evidence" value="ECO:0007669"/>
    <property type="project" value="TreeGrafter"/>
</dbReference>
<evidence type="ECO:0000256" key="2">
    <source>
        <dbReference type="ARBA" id="ARBA00002049"/>
    </source>
</evidence>
<keyword evidence="13 16" id="KW-0460">Magnesium</keyword>
<dbReference type="PANTHER" id="PTHR43340:SF1">
    <property type="entry name" value="HYPOXANTHINE PHOSPHORIBOSYLTRANSFERASE"/>
    <property type="match status" value="1"/>
</dbReference>
<evidence type="ECO:0000256" key="4">
    <source>
        <dbReference type="ARBA" id="ARBA00004669"/>
    </source>
</evidence>
<comment type="catalytic activity">
    <reaction evidence="15">
        <text>IMP + diphosphate = hypoxanthine + 5-phospho-alpha-D-ribose 1-diphosphate</text>
        <dbReference type="Rhea" id="RHEA:17973"/>
        <dbReference type="ChEBI" id="CHEBI:17368"/>
        <dbReference type="ChEBI" id="CHEBI:33019"/>
        <dbReference type="ChEBI" id="CHEBI:58017"/>
        <dbReference type="ChEBI" id="CHEBI:58053"/>
        <dbReference type="EC" id="2.4.2.8"/>
    </reaction>
    <physiologicalReaction direction="right-to-left" evidence="15">
        <dbReference type="Rhea" id="RHEA:17975"/>
    </physiologicalReaction>
</comment>
<comment type="cofactor">
    <cofactor evidence="1 16">
        <name>Mg(2+)</name>
        <dbReference type="ChEBI" id="CHEBI:18420"/>
    </cofactor>
</comment>
<keyword evidence="10 16" id="KW-0479">Metal-binding</keyword>
<comment type="catalytic activity">
    <reaction evidence="14">
        <text>GMP + diphosphate = guanine + 5-phospho-alpha-D-ribose 1-diphosphate</text>
        <dbReference type="Rhea" id="RHEA:25424"/>
        <dbReference type="ChEBI" id="CHEBI:16235"/>
        <dbReference type="ChEBI" id="CHEBI:33019"/>
        <dbReference type="ChEBI" id="CHEBI:58017"/>
        <dbReference type="ChEBI" id="CHEBI:58115"/>
        <dbReference type="EC" id="2.4.2.8"/>
    </reaction>
    <physiologicalReaction direction="right-to-left" evidence="14">
        <dbReference type="Rhea" id="RHEA:25426"/>
    </physiologicalReaction>
</comment>
<dbReference type="UniPathway" id="UPA00591">
    <property type="reaction ID" value="UER00648"/>
</dbReference>
<dbReference type="GO" id="GO:0032264">
    <property type="term" value="P:IMP salvage"/>
    <property type="evidence" value="ECO:0007669"/>
    <property type="project" value="UniProtKB-UniPathway"/>
</dbReference>
<dbReference type="GO" id="GO:0052657">
    <property type="term" value="F:guanine phosphoribosyltransferase activity"/>
    <property type="evidence" value="ECO:0007669"/>
    <property type="project" value="UniProtKB-ARBA"/>
</dbReference>
<evidence type="ECO:0000256" key="1">
    <source>
        <dbReference type="ARBA" id="ARBA00001946"/>
    </source>
</evidence>
<evidence type="ECO:0000256" key="15">
    <source>
        <dbReference type="ARBA" id="ARBA00049402"/>
    </source>
</evidence>
<comment type="pathway">
    <text evidence="5">Purine metabolism; GMP biosynthesis via salvage pathway; GMP from guanine: step 1/1.</text>
</comment>
<evidence type="ECO:0000256" key="8">
    <source>
        <dbReference type="ARBA" id="ARBA00022676"/>
    </source>
</evidence>
<dbReference type="GO" id="GO:0006178">
    <property type="term" value="P:guanine salvage"/>
    <property type="evidence" value="ECO:0007669"/>
    <property type="project" value="TreeGrafter"/>
</dbReference>
<feature type="compositionally biased region" description="Acidic residues" evidence="17">
    <location>
        <begin position="179"/>
        <end position="190"/>
    </location>
</feature>
<organism evidence="19 20">
    <name type="scientific">Anaerobutyricum soehngenii</name>
    <dbReference type="NCBI Taxonomy" id="105843"/>
    <lineage>
        <taxon>Bacteria</taxon>
        <taxon>Bacillati</taxon>
        <taxon>Bacillota</taxon>
        <taxon>Clostridia</taxon>
        <taxon>Lachnospirales</taxon>
        <taxon>Lachnospiraceae</taxon>
        <taxon>Anaerobutyricum</taxon>
    </lineage>
</organism>
<gene>
    <name evidence="19" type="primary">hpt</name>
    <name evidence="19" type="ORF">FYJ25_10930</name>
</gene>
<dbReference type="Pfam" id="PF00156">
    <property type="entry name" value="Pribosyltran"/>
    <property type="match status" value="1"/>
</dbReference>
<reference evidence="19 20" key="1">
    <citation type="submission" date="2019-08" db="EMBL/GenBank/DDBJ databases">
        <title>In-depth cultivation of the pig gut microbiome towards novel bacterial diversity and tailored functional studies.</title>
        <authorList>
            <person name="Wylensek D."/>
            <person name="Hitch T.C.A."/>
            <person name="Clavel T."/>
        </authorList>
    </citation>
    <scope>NUCLEOTIDE SEQUENCE [LARGE SCALE GENOMIC DNA]</scope>
    <source>
        <strain evidence="19 20">BSM-383-APC-4H</strain>
    </source>
</reference>
<dbReference type="EC" id="2.4.2.8" evidence="16"/>
<dbReference type="Proteomes" id="UP000433359">
    <property type="component" value="Unassembled WGS sequence"/>
</dbReference>
<evidence type="ECO:0000313" key="19">
    <source>
        <dbReference type="EMBL" id="MSU82839.1"/>
    </source>
</evidence>
<dbReference type="InterPro" id="IPR005904">
    <property type="entry name" value="Hxn_phspho_trans"/>
</dbReference>